<sequence>MPISQQLFRNNVGNYHNTINKKSINQVAQQNMLYDLSKCPGDAAKRARALLILQSILMISNISLTTGEALVRSQAFKTAKTRNLAGLAKTPYSLLPSAYSDVGAPTADHHSSFFQRAGRRNRGAATGKSTGIYASTRLVKPNSTLALSAESVSDIESPTSGRTKRGKKYQEDRKKNPVFQLTQKSRRFLEKYFKENIKNDVASIIDKTILYIISCPDGLESLSSFLVKNPGEYGAHENEKLSLEQQYGITRHWLSQLLFKYSLGEFIGRVIAQTVLNNGCSDRQPVKLSNDILFSYILGKIGMYMEGAAERIEEVYSFDKTAQNYLIHEVLFMELPCLALRHEDMDNHNLHAGTVDWGFLHVGLLIARRTEKDISQISIDELIQLGSSLEDMLREGVIDAELVSLFLLPAKLLYIKQQAEQSGELSMEKIFRSVEGNEMALEAFFAASERQKVEESPFNQFSQALGNFRTRTQLREMLSTSDVMVDNNRTALNEKAAGPLCQGGVRPSVLENADADLLFKEQNENIAAKFAVVDMLMVALAFEQLPRDEVDFLRTATIYKASADFSAFDEIRYQIAVRVLPRRAHTVPLSLNVDLFAASQDGNKRIYALQYMGERYELNRVDYDEKLYYELMADSIQVSRNKEYKLRVYDNNERELLKSAAEPLEQLAGRLIQKHRNNFLHQLHEQGYEETTGEKAQRFLLSLIPFYNCISGIVNQENDAPISCALDMILLVPLAGQGLGLASRFAQQGFKGGIMAYRSAMGSLVARETLRTAIRQAGREFVRHGMVAAAGELNKKAFIQLGVTLLRSVDPGVELASIIGTHALRQMTAAGRLLKEIIPAWKKVLPDLEAVLLHQREPLISAKYIETGRLPGIDKDVQVKKLRGAKYKRQPVYAQVDLVTGNVFGKKYTRDSMGMLHTVPKPMAQRLKNILESGLSGRGAGRAASRMAVQRRRGIPPLQKSPPVKVDHILRWVENAHSLSPLGRQEFLTHFGLSENVWSDYVSPAGELTVAAQNVMREAGMYEYNLLFTLPSELQREIIQKLDIGPVQNLLRAFPHHVNEPIRAASLRSFAAERLASLQQRYARAWSPWLAQSLPAEKRWLAWERLNIYFDGLNPQLILRDLFLSDLPAILPDDVINLDLSGNRLSGVTQPLSDNILSLDISTNFFSQLPTPLPAKLSMLDASHNFLTQIPTSLSQRLVFLDLSHNMLTSMPVLPDCLSFLDVSNNNLYQLPLPLPKSLTRLSANNNQLRALPDLPDGMSWLEVRNNQLLSLPVELPPKMTFLDIASNHFVSLPPMLPTRLKTLDITCNRIVELPFLLPPRLEKLYASKNLLTFFPPYLPPKLSKLYASGNLLASTPPYLPPGLKVLVLNHNLIEVVLPNLPHGLKTLQLTNNFVSTLPEVLPRALQILFINRNPIARLPGSFPPSMKEIDASDTNIPGRPANLPVGVNFIQNP</sequence>
<feature type="compositionally biased region" description="Polar residues" evidence="5">
    <location>
        <begin position="150"/>
        <end position="161"/>
    </location>
</feature>
<evidence type="ECO:0000256" key="5">
    <source>
        <dbReference type="SAM" id="MobiDB-lite"/>
    </source>
</evidence>
<gene>
    <name evidence="6" type="ORF">EZJ58_4290</name>
</gene>
<evidence type="ECO:0000256" key="4">
    <source>
        <dbReference type="ARBA" id="ARBA00022737"/>
    </source>
</evidence>
<dbReference type="GO" id="GO:0005576">
    <property type="term" value="C:extracellular region"/>
    <property type="evidence" value="ECO:0007669"/>
    <property type="project" value="UniProtKB-SubCell"/>
</dbReference>
<dbReference type="RefSeq" id="WP_132925167.1">
    <property type="nucleotide sequence ID" value="NZ_SJOI01000001.1"/>
</dbReference>
<protein>
    <submittedName>
        <fullName evidence="6">Leucine-rich repeat (LRR) protein</fullName>
    </submittedName>
</protein>
<evidence type="ECO:0000313" key="7">
    <source>
        <dbReference type="Proteomes" id="UP000294555"/>
    </source>
</evidence>
<keyword evidence="4" id="KW-0677">Repeat</keyword>
<name>A0A4R1NEP1_9GAMM</name>
<dbReference type="InterPro" id="IPR032675">
    <property type="entry name" value="LRR_dom_sf"/>
</dbReference>
<comment type="subcellular location">
    <subcellularLocation>
        <location evidence="1">Secreted</location>
    </subcellularLocation>
</comment>
<feature type="region of interest" description="Disordered" evidence="5">
    <location>
        <begin position="150"/>
        <end position="175"/>
    </location>
</feature>
<dbReference type="SMART" id="SM00364">
    <property type="entry name" value="LRR_BAC"/>
    <property type="match status" value="13"/>
</dbReference>
<keyword evidence="3" id="KW-0433">Leucine-rich repeat</keyword>
<evidence type="ECO:0000313" key="6">
    <source>
        <dbReference type="EMBL" id="TCL06065.1"/>
    </source>
</evidence>
<dbReference type="SUPFAM" id="SSF52058">
    <property type="entry name" value="L domain-like"/>
    <property type="match status" value="1"/>
</dbReference>
<dbReference type="EMBL" id="SJOI01000001">
    <property type="protein sequence ID" value="TCL06065.1"/>
    <property type="molecule type" value="Genomic_DNA"/>
</dbReference>
<dbReference type="PROSITE" id="PS51450">
    <property type="entry name" value="LRR"/>
    <property type="match status" value="1"/>
</dbReference>
<dbReference type="InterPro" id="IPR051071">
    <property type="entry name" value="LRR-bact_E3_ubiq_ligases"/>
</dbReference>
<dbReference type="PANTHER" id="PTHR47114">
    <property type="match status" value="1"/>
</dbReference>
<proteinExistence type="inferred from homology"/>
<reference evidence="6 7" key="1">
    <citation type="submission" date="2019-02" db="EMBL/GenBank/DDBJ databases">
        <title>Investigation of anaerobic lignin degradation for improved lignocellulosic biofuels.</title>
        <authorList>
            <person name="Deangelis K."/>
        </authorList>
    </citation>
    <scope>NUCLEOTIDE SEQUENCE [LARGE SCALE GENOMIC DNA]</scope>
    <source>
        <strain evidence="6 7">159R</strain>
    </source>
</reference>
<comment type="caution">
    <text evidence="6">The sequence shown here is derived from an EMBL/GenBank/DDBJ whole genome shotgun (WGS) entry which is preliminary data.</text>
</comment>
<dbReference type="InterPro" id="IPR001611">
    <property type="entry name" value="Leu-rich_rpt"/>
</dbReference>
<evidence type="ECO:0000256" key="3">
    <source>
        <dbReference type="ARBA" id="ARBA00022614"/>
    </source>
</evidence>
<dbReference type="Gene3D" id="3.80.10.10">
    <property type="entry name" value="Ribonuclease Inhibitor"/>
    <property type="match status" value="2"/>
</dbReference>
<accession>A0A4R1NEP1</accession>
<keyword evidence="7" id="KW-1185">Reference proteome</keyword>
<organism evidence="6 7">
    <name type="scientific">Sodalis ligni</name>
    <dbReference type="NCBI Taxonomy" id="2697027"/>
    <lineage>
        <taxon>Bacteria</taxon>
        <taxon>Pseudomonadati</taxon>
        <taxon>Pseudomonadota</taxon>
        <taxon>Gammaproteobacteria</taxon>
        <taxon>Enterobacterales</taxon>
        <taxon>Bruguierivoracaceae</taxon>
        <taxon>Sodalis</taxon>
    </lineage>
</organism>
<evidence type="ECO:0000256" key="1">
    <source>
        <dbReference type="ARBA" id="ARBA00004613"/>
    </source>
</evidence>
<evidence type="ECO:0000256" key="2">
    <source>
        <dbReference type="ARBA" id="ARBA00009868"/>
    </source>
</evidence>
<dbReference type="OrthoDB" id="6510316at2"/>
<comment type="similarity">
    <text evidence="2">Belongs to the LRR-containing bacterial E3 ligase family.</text>
</comment>
<dbReference type="Proteomes" id="UP000294555">
    <property type="component" value="Unassembled WGS sequence"/>
</dbReference>
<dbReference type="PANTHER" id="PTHR47114:SF2">
    <property type="entry name" value="OLIGODENDROCYTE-MYELIN GLYCOPROTEIN"/>
    <property type="match status" value="1"/>
</dbReference>